<evidence type="ECO:0000313" key="3">
    <source>
        <dbReference type="Proteomes" id="UP000664815"/>
    </source>
</evidence>
<sequence>MDLQASAGEASASTARINYVLIDYENVQPESLARLERPEFRVIVFVGANQGKIPFEIAAALQRLGRHAEYVKIAGNGPNAADFHIAWYMGRLAEADPRGFFHVISGDTGFDPLIRHLKENRILACRSTAITRMPCFAPAAPPPEQEARLQLVLQRLAAMTRPTRVKTLESAMDSMFGKKQPRAEVQQLIAGLRERGYVKVSGTAVSYALPGA</sequence>
<organism evidence="2 3">
    <name type="scientific">Stenotrophomonas nitritireducens</name>
    <dbReference type="NCBI Taxonomy" id="83617"/>
    <lineage>
        <taxon>Bacteria</taxon>
        <taxon>Pseudomonadati</taxon>
        <taxon>Pseudomonadota</taxon>
        <taxon>Gammaproteobacteria</taxon>
        <taxon>Lysobacterales</taxon>
        <taxon>Lysobacteraceae</taxon>
        <taxon>Stenotrophomonas</taxon>
    </lineage>
</organism>
<dbReference type="AlphaFoldDB" id="A0A9D8KWA3"/>
<accession>A0A9D8KWA3</accession>
<dbReference type="EMBL" id="JAFKMG010000862">
    <property type="protein sequence ID" value="MBN8799519.1"/>
    <property type="molecule type" value="Genomic_DNA"/>
</dbReference>
<dbReference type="Pfam" id="PF18475">
    <property type="entry name" value="PIN7"/>
    <property type="match status" value="1"/>
</dbReference>
<name>A0A9D8KWA3_9GAMM</name>
<gene>
    <name evidence="2" type="ORF">J0H45_09205</name>
</gene>
<dbReference type="Proteomes" id="UP000664815">
    <property type="component" value="Unassembled WGS sequence"/>
</dbReference>
<protein>
    <recommendedName>
        <fullName evidence="1">PIN-like domain-containing protein</fullName>
    </recommendedName>
</protein>
<evidence type="ECO:0000313" key="2">
    <source>
        <dbReference type="EMBL" id="MBN8799519.1"/>
    </source>
</evidence>
<comment type="caution">
    <text evidence="2">The sequence shown here is derived from an EMBL/GenBank/DDBJ whole genome shotgun (WGS) entry which is preliminary data.</text>
</comment>
<reference evidence="2" key="1">
    <citation type="submission" date="2021-02" db="EMBL/GenBank/DDBJ databases">
        <title>Thiocyanate and organic carbon inputs drive convergent selection for specific autotrophic Afipia and Thiobacillus strains within complex microbiomes.</title>
        <authorList>
            <person name="Huddy R.J."/>
            <person name="Sachdeva R."/>
            <person name="Kadzinga F."/>
            <person name="Kantor R.S."/>
            <person name="Harrison S.T.L."/>
            <person name="Banfield J.F."/>
        </authorList>
    </citation>
    <scope>NUCLEOTIDE SEQUENCE</scope>
    <source>
        <strain evidence="2">SCN18_10_11_15_R1_P_69_7</strain>
    </source>
</reference>
<dbReference type="InterPro" id="IPR041494">
    <property type="entry name" value="PIN7"/>
</dbReference>
<evidence type="ECO:0000259" key="1">
    <source>
        <dbReference type="Pfam" id="PF18475"/>
    </source>
</evidence>
<proteinExistence type="predicted"/>
<feature type="domain" description="PIN-like" evidence="1">
    <location>
        <begin position="21"/>
        <end position="119"/>
    </location>
</feature>